<reference evidence="4" key="2">
    <citation type="submission" date="2020-01" db="EMBL/GenBank/DDBJ databases">
        <authorList>
            <person name="Korhonen P.K.K."/>
            <person name="Guangxu M.G."/>
            <person name="Wang T.W."/>
            <person name="Stroehlein A.J.S."/>
            <person name="Young N.D."/>
            <person name="Ang C.-S.A."/>
            <person name="Fernando D.W.F."/>
            <person name="Lu H.L."/>
            <person name="Taylor S.T."/>
            <person name="Ehtesham M.E.M."/>
            <person name="Najaraj S.H.N."/>
            <person name="Harsha G.H.G."/>
            <person name="Madugundu A.M."/>
            <person name="Renuse S.R."/>
            <person name="Holt D.H."/>
            <person name="Pandey A.P."/>
            <person name="Papenfuss A.P."/>
            <person name="Gasser R.B.G."/>
            <person name="Fischer K.F."/>
        </authorList>
    </citation>
    <scope>NUCLEOTIDE SEQUENCE</scope>
    <source>
        <strain evidence="4">SSS_KF_BRIS2020</strain>
    </source>
</reference>
<dbReference type="AlphaFoldDB" id="A0A834VAU4"/>
<keyword evidence="1" id="KW-0175">Coiled coil</keyword>
<feature type="coiled-coil region" evidence="1">
    <location>
        <begin position="157"/>
        <end position="230"/>
    </location>
</feature>
<dbReference type="Pfam" id="PF09311">
    <property type="entry name" value="Rab5-bind"/>
    <property type="match status" value="1"/>
</dbReference>
<evidence type="ECO:0000313" key="5">
    <source>
        <dbReference type="EnsemblMetazoa" id="KAF7489931.1"/>
    </source>
</evidence>
<dbReference type="Proteomes" id="UP000070412">
    <property type="component" value="Unassembled WGS sequence"/>
</dbReference>
<reference evidence="6" key="1">
    <citation type="journal article" date="2020" name="PLoS Negl. Trop. Dis.">
        <title>High-quality nuclear genome for Sarcoptes scabiei-A critical resource for a neglected parasite.</title>
        <authorList>
            <person name="Korhonen P.K."/>
            <person name="Gasser R.B."/>
            <person name="Ma G."/>
            <person name="Wang T."/>
            <person name="Stroehlein A.J."/>
            <person name="Young N.D."/>
            <person name="Ang C.S."/>
            <person name="Fernando D.D."/>
            <person name="Lu H.C."/>
            <person name="Taylor S."/>
            <person name="Reynolds S.L."/>
            <person name="Mofiz E."/>
            <person name="Najaraj S.H."/>
            <person name="Gowda H."/>
            <person name="Madugundu A."/>
            <person name="Renuse S."/>
            <person name="Holt D."/>
            <person name="Pandey A."/>
            <person name="Papenfuss A.T."/>
            <person name="Fischer K."/>
        </authorList>
    </citation>
    <scope>NUCLEOTIDE SEQUENCE [LARGE SCALE GENOMIC DNA]</scope>
</reference>
<proteinExistence type="predicted"/>
<dbReference type="GO" id="GO:0005096">
    <property type="term" value="F:GTPase activator activity"/>
    <property type="evidence" value="ECO:0007669"/>
    <property type="project" value="InterPro"/>
</dbReference>
<gene>
    <name evidence="4" type="ORF">SSS_6381</name>
</gene>
<dbReference type="GO" id="GO:0006897">
    <property type="term" value="P:endocytosis"/>
    <property type="evidence" value="ECO:0007669"/>
    <property type="project" value="InterPro"/>
</dbReference>
<dbReference type="PANTHER" id="PTHR31179">
    <property type="entry name" value="RAB GTPASE-BINDING EFFECTOR PROTEIN"/>
    <property type="match status" value="1"/>
</dbReference>
<feature type="domain" description="Rabaptin GTPase-Rab5 binding" evidence="3">
    <location>
        <begin position="108"/>
        <end position="307"/>
    </location>
</feature>
<dbReference type="InterPro" id="IPR003914">
    <property type="entry name" value="Rabaptin"/>
</dbReference>
<evidence type="ECO:0000313" key="6">
    <source>
        <dbReference type="Proteomes" id="UP000070412"/>
    </source>
</evidence>
<evidence type="ECO:0000256" key="2">
    <source>
        <dbReference type="SAM" id="MobiDB-lite"/>
    </source>
</evidence>
<organism evidence="4">
    <name type="scientific">Sarcoptes scabiei</name>
    <name type="common">Itch mite</name>
    <name type="synonym">Acarus scabiei</name>
    <dbReference type="NCBI Taxonomy" id="52283"/>
    <lineage>
        <taxon>Eukaryota</taxon>
        <taxon>Metazoa</taxon>
        <taxon>Ecdysozoa</taxon>
        <taxon>Arthropoda</taxon>
        <taxon>Chelicerata</taxon>
        <taxon>Arachnida</taxon>
        <taxon>Acari</taxon>
        <taxon>Acariformes</taxon>
        <taxon>Sarcoptiformes</taxon>
        <taxon>Astigmata</taxon>
        <taxon>Psoroptidia</taxon>
        <taxon>Sarcoptoidea</taxon>
        <taxon>Sarcoptidae</taxon>
        <taxon>Sarcoptinae</taxon>
        <taxon>Sarcoptes</taxon>
    </lineage>
</organism>
<dbReference type="PANTHER" id="PTHR31179:SF7">
    <property type="entry name" value="FYVE-TYPE DOMAIN-CONTAINING PROTEIN"/>
    <property type="match status" value="1"/>
</dbReference>
<evidence type="ECO:0000313" key="4">
    <source>
        <dbReference type="EMBL" id="KAF7489931.1"/>
    </source>
</evidence>
<dbReference type="InterPro" id="IPR015390">
    <property type="entry name" value="Rabaptin_Rab5-bd_dom"/>
</dbReference>
<feature type="region of interest" description="Disordered" evidence="2">
    <location>
        <begin position="18"/>
        <end position="55"/>
    </location>
</feature>
<dbReference type="EnsemblMetazoa" id="SSS_6381s_mrna">
    <property type="protein sequence ID" value="KAF7489931.1"/>
    <property type="gene ID" value="SSS_6381"/>
</dbReference>
<reference evidence="5" key="3">
    <citation type="submission" date="2022-06" db="UniProtKB">
        <authorList>
            <consortium name="EnsemblMetazoa"/>
        </authorList>
    </citation>
    <scope>IDENTIFICATION</scope>
</reference>
<name>A0A834VAU4_SARSC</name>
<accession>A0A834VAU4</accession>
<sequence length="327" mass="37659">MSESLATVDSIVSDELITAQSKNKIPDKSSQKCLESENESSDGTKNRPSNDSEEAFQTIQIESSCSSFSSSDAEAKISLPFNSQGRWVNELEKSNLNNSGQRKNMMACEMCNNYEMQLQDMQYREAVLHISIGQYEKNIVKLKEDLKKEQSFRLEIEEKFINESKRFENELKSLSSQVDQGQNSFEKISNKFAKLNKSANSSIASLINQIDKLKSDIVRLSSDNEKLIGRHLKKSREMLSESISLPEDPEALQFYCLQLREDLIQALYNREHLEETLRSENIFLKEQLLGEQQSKENIEENLSHENKTLLVRTQNLESELKNYKKKF</sequence>
<dbReference type="OrthoDB" id="79940at2759"/>
<keyword evidence="6" id="KW-1185">Reference proteome</keyword>
<evidence type="ECO:0000259" key="3">
    <source>
        <dbReference type="Pfam" id="PF09311"/>
    </source>
</evidence>
<dbReference type="EMBL" id="WVUK01000063">
    <property type="protein sequence ID" value="KAF7489931.1"/>
    <property type="molecule type" value="Genomic_DNA"/>
</dbReference>
<evidence type="ECO:0000256" key="1">
    <source>
        <dbReference type="SAM" id="Coils"/>
    </source>
</evidence>
<protein>
    <submittedName>
        <fullName evidence="4">Rab GTPase-binding effector protein 1</fullName>
    </submittedName>
</protein>